<proteinExistence type="predicted"/>
<gene>
    <name evidence="4" type="ORF">CH360_08980</name>
    <name evidence="5" type="ORF">CH373_11255</name>
</gene>
<evidence type="ECO:0000313" key="5">
    <source>
        <dbReference type="EMBL" id="PJZ73065.1"/>
    </source>
</evidence>
<dbReference type="EMBL" id="NPDZ01000006">
    <property type="protein sequence ID" value="PJZ73065.1"/>
    <property type="molecule type" value="Genomic_DNA"/>
</dbReference>
<evidence type="ECO:0000256" key="2">
    <source>
        <dbReference type="ARBA" id="ARBA00023054"/>
    </source>
</evidence>
<keyword evidence="2" id="KW-0175">Coiled coil</keyword>
<dbReference type="Gene3D" id="2.40.420.20">
    <property type="match status" value="1"/>
</dbReference>
<dbReference type="OrthoDB" id="344621at2"/>
<sequence length="267" mass="29669">MLLERIQFIQQKPRVLLLGLLIFIVLLFALFSILRKPKERVVEVINGSLIDSVYGLATVNSSQVYHLRVAIPSTLRKIYVEEGDRVSRGAPLVEFDSFGRMNSPIDGVVTNIAFELNESVVPQVPILTVTDLQKRYLLVSLEEKGAVKVRRGQSVRIRFEALGDKMFKGKVKSIYPAEGQFQVHIVSDFFPDEILPGMTADVAIETSLKENVTLVPISGIKSGKIRVLEKGKVSDRQIQIGSSNGEYAELLSGDIKEGDQVLVSEEN</sequence>
<comment type="subcellular location">
    <subcellularLocation>
        <location evidence="1">Cell envelope</location>
    </subcellularLocation>
</comment>
<evidence type="ECO:0000256" key="1">
    <source>
        <dbReference type="ARBA" id="ARBA00004196"/>
    </source>
</evidence>
<name>A0A2M9ZM30_9LEPT</name>
<keyword evidence="3" id="KW-0472">Membrane</keyword>
<dbReference type="PANTHER" id="PTHR32347">
    <property type="entry name" value="EFFLUX SYSTEM COMPONENT YKNX-RELATED"/>
    <property type="match status" value="1"/>
</dbReference>
<evidence type="ECO:0000256" key="3">
    <source>
        <dbReference type="SAM" id="Phobius"/>
    </source>
</evidence>
<reference evidence="6 7" key="1">
    <citation type="submission" date="2017-07" db="EMBL/GenBank/DDBJ databases">
        <title>Leptospira spp. isolated from tropical soils.</title>
        <authorList>
            <person name="Thibeaux R."/>
            <person name="Iraola G."/>
            <person name="Ferres I."/>
            <person name="Bierque E."/>
            <person name="Girault D."/>
            <person name="Soupe-Gilbert M.-E."/>
            <person name="Picardeau M."/>
            <person name="Goarant C."/>
        </authorList>
    </citation>
    <scope>NUCLEOTIDE SEQUENCE [LARGE SCALE GENOMIC DNA]</scope>
    <source>
        <strain evidence="5 7">FH1-B-B1</strain>
        <strain evidence="4 6">FH1-B-C1</strain>
    </source>
</reference>
<comment type="caution">
    <text evidence="5">The sequence shown here is derived from an EMBL/GenBank/DDBJ whole genome shotgun (WGS) entry which is preliminary data.</text>
</comment>
<keyword evidence="6" id="KW-1185">Reference proteome</keyword>
<dbReference type="GO" id="GO:0030313">
    <property type="term" value="C:cell envelope"/>
    <property type="evidence" value="ECO:0007669"/>
    <property type="project" value="UniProtKB-SubCell"/>
</dbReference>
<organism evidence="5 7">
    <name type="scientific">Leptospira perolatii</name>
    <dbReference type="NCBI Taxonomy" id="2023191"/>
    <lineage>
        <taxon>Bacteria</taxon>
        <taxon>Pseudomonadati</taxon>
        <taxon>Spirochaetota</taxon>
        <taxon>Spirochaetia</taxon>
        <taxon>Leptospirales</taxon>
        <taxon>Leptospiraceae</taxon>
        <taxon>Leptospira</taxon>
    </lineage>
</organism>
<accession>A0A2M9ZM30</accession>
<dbReference type="Proteomes" id="UP000231962">
    <property type="component" value="Unassembled WGS sequence"/>
</dbReference>
<feature type="transmembrane region" description="Helical" evidence="3">
    <location>
        <begin position="15"/>
        <end position="34"/>
    </location>
</feature>
<protein>
    <submittedName>
        <fullName evidence="5">Secretion protein HlyD</fullName>
    </submittedName>
</protein>
<evidence type="ECO:0000313" key="6">
    <source>
        <dbReference type="Proteomes" id="UP000231962"/>
    </source>
</evidence>
<dbReference type="InterPro" id="IPR050465">
    <property type="entry name" value="UPF0194_transport"/>
</dbReference>
<evidence type="ECO:0000313" key="7">
    <source>
        <dbReference type="Proteomes" id="UP000231990"/>
    </source>
</evidence>
<dbReference type="SUPFAM" id="SSF51230">
    <property type="entry name" value="Single hybrid motif"/>
    <property type="match status" value="1"/>
</dbReference>
<dbReference type="EMBL" id="NPDY01000007">
    <property type="protein sequence ID" value="PJZ69720.1"/>
    <property type="molecule type" value="Genomic_DNA"/>
</dbReference>
<dbReference type="Proteomes" id="UP000231990">
    <property type="component" value="Unassembled WGS sequence"/>
</dbReference>
<keyword evidence="3" id="KW-0812">Transmembrane</keyword>
<dbReference type="Gene3D" id="2.40.30.170">
    <property type="match status" value="1"/>
</dbReference>
<dbReference type="AlphaFoldDB" id="A0A2M9ZM30"/>
<evidence type="ECO:0000313" key="4">
    <source>
        <dbReference type="EMBL" id="PJZ69720.1"/>
    </source>
</evidence>
<dbReference type="Gene3D" id="2.40.50.100">
    <property type="match status" value="1"/>
</dbReference>
<dbReference type="InterPro" id="IPR011053">
    <property type="entry name" value="Single_hybrid_motif"/>
</dbReference>
<keyword evidence="3" id="KW-1133">Transmembrane helix</keyword>
<dbReference type="RefSeq" id="WP_100713701.1">
    <property type="nucleotide sequence ID" value="NZ_NPDY01000007.1"/>
</dbReference>